<evidence type="ECO:0000256" key="7">
    <source>
        <dbReference type="ARBA" id="ARBA00048475"/>
    </source>
</evidence>
<accession>A0A8J6LIB9</accession>
<dbReference type="SUPFAM" id="SSF56104">
    <property type="entry name" value="SAICAR synthase-like"/>
    <property type="match status" value="1"/>
</dbReference>
<dbReference type="AlphaFoldDB" id="A0A8J6LIB9"/>
<keyword evidence="10" id="KW-1185">Reference proteome</keyword>
<reference evidence="9" key="1">
    <citation type="submission" date="2020-06" db="EMBL/GenBank/DDBJ databases">
        <title>Novel chitinolytic bacterium.</title>
        <authorList>
            <person name="Ungkulpasvich U."/>
            <person name="Kosugi A."/>
            <person name="Uke A."/>
        </authorList>
    </citation>
    <scope>NUCLEOTIDE SEQUENCE</scope>
    <source>
        <strain evidence="9">UUS1-1</strain>
    </source>
</reference>
<comment type="pathway">
    <text evidence="1">Purine metabolism; IMP biosynthesis via de novo pathway; 5-amino-1-(5-phospho-D-ribosyl)imidazole-4-carboxamide from 5-amino-1-(5-phospho-D-ribosyl)imidazole-4-carboxylate: step 1/2.</text>
</comment>
<evidence type="ECO:0000256" key="5">
    <source>
        <dbReference type="ARBA" id="ARBA00022755"/>
    </source>
</evidence>
<evidence type="ECO:0000256" key="3">
    <source>
        <dbReference type="ARBA" id="ARBA00022598"/>
    </source>
</evidence>
<dbReference type="PANTHER" id="PTHR43599:SF3">
    <property type="entry name" value="SI:DKEY-6E2.2"/>
    <property type="match status" value="1"/>
</dbReference>
<dbReference type="Gene3D" id="3.30.200.20">
    <property type="entry name" value="Phosphorylase Kinase, domain 1"/>
    <property type="match status" value="1"/>
</dbReference>
<comment type="caution">
    <text evidence="9">The sequence shown here is derived from an EMBL/GenBank/DDBJ whole genome shotgun (WGS) entry which is preliminary data.</text>
</comment>
<evidence type="ECO:0000256" key="2">
    <source>
        <dbReference type="ARBA" id="ARBA00012217"/>
    </source>
</evidence>
<dbReference type="InterPro" id="IPR028923">
    <property type="entry name" value="SAICAR_synt/ADE2_N"/>
</dbReference>
<keyword evidence="5" id="KW-0658">Purine biosynthesis</keyword>
<gene>
    <name evidence="9" type="ORF">G5B42_05255</name>
</gene>
<dbReference type="EMBL" id="JAAKDE010000010">
    <property type="protein sequence ID" value="MBA2132950.1"/>
    <property type="molecule type" value="Genomic_DNA"/>
</dbReference>
<feature type="domain" description="SAICAR synthetase/ADE2 N-terminal" evidence="8">
    <location>
        <begin position="4"/>
        <end position="214"/>
    </location>
</feature>
<keyword evidence="4" id="KW-0547">Nucleotide-binding</keyword>
<evidence type="ECO:0000256" key="6">
    <source>
        <dbReference type="ARBA" id="ARBA00022840"/>
    </source>
</evidence>
<dbReference type="GO" id="GO:0005524">
    <property type="term" value="F:ATP binding"/>
    <property type="evidence" value="ECO:0007669"/>
    <property type="project" value="UniProtKB-KW"/>
</dbReference>
<comment type="catalytic activity">
    <reaction evidence="7">
        <text>5-amino-1-(5-phospho-D-ribosyl)imidazole-4-carboxylate + L-aspartate + ATP = (2S)-2-[5-amino-1-(5-phospho-beta-D-ribosyl)imidazole-4-carboxamido]succinate + ADP + phosphate + 2 H(+)</text>
        <dbReference type="Rhea" id="RHEA:22628"/>
        <dbReference type="ChEBI" id="CHEBI:15378"/>
        <dbReference type="ChEBI" id="CHEBI:29991"/>
        <dbReference type="ChEBI" id="CHEBI:30616"/>
        <dbReference type="ChEBI" id="CHEBI:43474"/>
        <dbReference type="ChEBI" id="CHEBI:58443"/>
        <dbReference type="ChEBI" id="CHEBI:77657"/>
        <dbReference type="ChEBI" id="CHEBI:456216"/>
        <dbReference type="EC" id="6.3.2.6"/>
    </reaction>
</comment>
<dbReference type="PANTHER" id="PTHR43599">
    <property type="entry name" value="MULTIFUNCTIONAL PROTEIN ADE2"/>
    <property type="match status" value="1"/>
</dbReference>
<evidence type="ECO:0000259" key="8">
    <source>
        <dbReference type="Pfam" id="PF01259"/>
    </source>
</evidence>
<dbReference type="GO" id="GO:0006189">
    <property type="term" value="P:'de novo' IMP biosynthetic process"/>
    <property type="evidence" value="ECO:0007669"/>
    <property type="project" value="UniProtKB-UniPathway"/>
</dbReference>
<dbReference type="Pfam" id="PF01259">
    <property type="entry name" value="SAICAR_synt"/>
    <property type="match status" value="1"/>
</dbReference>
<proteinExistence type="predicted"/>
<dbReference type="EC" id="6.3.2.6" evidence="2"/>
<evidence type="ECO:0000313" key="10">
    <source>
        <dbReference type="Proteomes" id="UP000657177"/>
    </source>
</evidence>
<keyword evidence="3" id="KW-0436">Ligase</keyword>
<dbReference type="RefSeq" id="WP_181339406.1">
    <property type="nucleotide sequence ID" value="NZ_JAAKDE010000010.1"/>
</dbReference>
<evidence type="ECO:0000256" key="1">
    <source>
        <dbReference type="ARBA" id="ARBA00004672"/>
    </source>
</evidence>
<dbReference type="InterPro" id="IPR050089">
    <property type="entry name" value="SAICAR_synthetase"/>
</dbReference>
<evidence type="ECO:0000256" key="4">
    <source>
        <dbReference type="ARBA" id="ARBA00022741"/>
    </source>
</evidence>
<name>A0A8J6LIB9_9FIRM</name>
<dbReference type="Proteomes" id="UP000657177">
    <property type="component" value="Unassembled WGS sequence"/>
</dbReference>
<protein>
    <recommendedName>
        <fullName evidence="2">phosphoribosylaminoimidazolesuccinocarboxamide synthase</fullName>
        <ecNumber evidence="2">6.3.2.6</ecNumber>
    </recommendedName>
</protein>
<dbReference type="Gene3D" id="3.30.470.20">
    <property type="entry name" value="ATP-grasp fold, B domain"/>
    <property type="match status" value="1"/>
</dbReference>
<organism evidence="9 10">
    <name type="scientific">Capillibacterium thermochitinicola</name>
    <dbReference type="NCBI Taxonomy" id="2699427"/>
    <lineage>
        <taxon>Bacteria</taxon>
        <taxon>Bacillati</taxon>
        <taxon>Bacillota</taxon>
        <taxon>Capillibacterium</taxon>
    </lineage>
</organism>
<sequence length="225" mass="25245">MQLIKKGKTKDVYALEDGNILLKFKDDATVGEDGRLDPGGNKVGATIQGLGLSSLRISKYYFEKINAAGILTHYIDSDLEAGTMTVRPATIFGKGVEIICRLKATGSFIRRYGDYCTEGQDLDFYVEVSLKDDERGDPMITPDALAMLGIMSRSEYEEVRTLTKQITRIIRDDLKAKGLTLYDIKLEFGRIDGKVALIDEISSGCMRVYKDDQWLHTVELEKYFS</sequence>
<evidence type="ECO:0000313" key="9">
    <source>
        <dbReference type="EMBL" id="MBA2132950.1"/>
    </source>
</evidence>
<dbReference type="UniPathway" id="UPA00074">
    <property type="reaction ID" value="UER00131"/>
</dbReference>
<dbReference type="GO" id="GO:0004639">
    <property type="term" value="F:phosphoribosylaminoimidazolesuccinocarboxamide synthase activity"/>
    <property type="evidence" value="ECO:0007669"/>
    <property type="project" value="UniProtKB-EC"/>
</dbReference>
<keyword evidence="6" id="KW-0067">ATP-binding</keyword>